<reference evidence="3 4" key="1">
    <citation type="submission" date="2014-10" db="EMBL/GenBank/DDBJ databases">
        <title>Genome sequencing of Vitellibacter vladivostokensis KMM 3516.</title>
        <authorList>
            <person name="Thevarajoo S."/>
            <person name="Selvaratnam C."/>
            <person name="Goh K.M."/>
            <person name="Chong C.S."/>
        </authorList>
    </citation>
    <scope>NUCLEOTIDE SEQUENCE [LARGE SCALE GENOMIC DNA]</scope>
    <source>
        <strain evidence="3 4">KMM 3516</strain>
    </source>
</reference>
<dbReference type="InterPro" id="IPR012334">
    <property type="entry name" value="Pectin_lyas_fold"/>
</dbReference>
<proteinExistence type="predicted"/>
<dbReference type="PROSITE" id="PS51257">
    <property type="entry name" value="PROKAR_LIPOPROTEIN"/>
    <property type="match status" value="1"/>
</dbReference>
<dbReference type="RefSeq" id="WP_045079686.1">
    <property type="nucleotide sequence ID" value="NZ_JSVU01000002.1"/>
</dbReference>
<evidence type="ECO:0008006" key="5">
    <source>
        <dbReference type="Google" id="ProtNLM"/>
    </source>
</evidence>
<dbReference type="InterPro" id="IPR011050">
    <property type="entry name" value="Pectin_lyase_fold/virulence"/>
</dbReference>
<keyword evidence="2" id="KW-0732">Signal</keyword>
<accession>A0ABR5DL51</accession>
<name>A0ABR5DL51_9FLAO</name>
<dbReference type="EMBL" id="JSVU01000002">
    <property type="protein sequence ID" value="KJJ39510.1"/>
    <property type="molecule type" value="Genomic_DNA"/>
</dbReference>
<organism evidence="3 4">
    <name type="scientific">Aequorivita vladivostokensis</name>
    <dbReference type="NCBI Taxonomy" id="171194"/>
    <lineage>
        <taxon>Bacteria</taxon>
        <taxon>Pseudomonadati</taxon>
        <taxon>Bacteroidota</taxon>
        <taxon>Flavobacteriia</taxon>
        <taxon>Flavobacteriales</taxon>
        <taxon>Flavobacteriaceae</taxon>
        <taxon>Aequorivita</taxon>
    </lineage>
</organism>
<gene>
    <name evidence="3" type="ORF">MB09_04585</name>
</gene>
<evidence type="ECO:0000313" key="4">
    <source>
        <dbReference type="Proteomes" id="UP000033497"/>
    </source>
</evidence>
<comment type="caution">
    <text evidence="3">The sequence shown here is derived from an EMBL/GenBank/DDBJ whole genome shotgun (WGS) entry which is preliminary data.</text>
</comment>
<dbReference type="SUPFAM" id="SSF51126">
    <property type="entry name" value="Pectin lyase-like"/>
    <property type="match status" value="1"/>
</dbReference>
<feature type="region of interest" description="Disordered" evidence="1">
    <location>
        <begin position="478"/>
        <end position="513"/>
    </location>
</feature>
<evidence type="ECO:0000313" key="3">
    <source>
        <dbReference type="EMBL" id="KJJ39510.1"/>
    </source>
</evidence>
<keyword evidence="4" id="KW-1185">Reference proteome</keyword>
<sequence length="513" mass="57032">MRYLYGLAILCCLVLWSSCRNDFETVASTGNLEFSKDTVYLDTVFSNIGSSTYNLKVYNRSDEDINIPTLRLAQGEASNYRLNVDGMPGKVFENVQVLAKDSIFIFIETTFNVNSLPTNPKEFLYTDQLLFDSGGNEQKVELVTLVKDAIFLFPERYADGTTETLNLGTDEDGEDILVKGFLLEDDELTFTNQKPYVIYGYAAVPNNKTLTVEAGARVHFHDGSGIIVAENASIKSLGLPSLDREAMENEVIFEGDRLEPGFADVPGQWLTIWLTSGSVDNEFNYTTIKNSTVGILMEDCPVILKNVQIYNSTNVGLLSRTGSIDAENMVINNSGQSSLAIQLGGSYEFRHCTFANYWTNGFRSFPAVSLDNSLETADQIFVADLIKADFKNCIIYGNERREFSLFQNTEAAFNFNFENCLLRFEDPTGEFGDDPLYDFGNSTLYTSTVFNADPVFQNTELNNFNIEKNNSAAEEIGKIGVGPSKDLNGRDRPSPPSTNPDTGAYESIEFPAE</sequence>
<feature type="chain" id="PRO_5046421702" description="Right handed beta helix domain-containing protein" evidence="2">
    <location>
        <begin position="23"/>
        <end position="513"/>
    </location>
</feature>
<evidence type="ECO:0000256" key="1">
    <source>
        <dbReference type="SAM" id="MobiDB-lite"/>
    </source>
</evidence>
<dbReference type="Proteomes" id="UP000033497">
    <property type="component" value="Unassembled WGS sequence"/>
</dbReference>
<protein>
    <recommendedName>
        <fullName evidence="5">Right handed beta helix domain-containing protein</fullName>
    </recommendedName>
</protein>
<dbReference type="Gene3D" id="2.160.20.10">
    <property type="entry name" value="Single-stranded right-handed beta-helix, Pectin lyase-like"/>
    <property type="match status" value="1"/>
</dbReference>
<feature type="signal peptide" evidence="2">
    <location>
        <begin position="1"/>
        <end position="22"/>
    </location>
</feature>
<evidence type="ECO:0000256" key="2">
    <source>
        <dbReference type="SAM" id="SignalP"/>
    </source>
</evidence>